<dbReference type="EMBL" id="RXIC02000024">
    <property type="protein sequence ID" value="KAB1210950.1"/>
    <property type="molecule type" value="Genomic_DNA"/>
</dbReference>
<name>A0A6A1VIS6_9ROSI</name>
<dbReference type="OrthoDB" id="1372046at2759"/>
<evidence type="ECO:0000313" key="2">
    <source>
        <dbReference type="Proteomes" id="UP000516437"/>
    </source>
</evidence>
<protein>
    <submittedName>
        <fullName evidence="1">Protopanaxadiol 6-hydroxylase</fullName>
    </submittedName>
</protein>
<dbReference type="GO" id="GO:0016705">
    <property type="term" value="F:oxidoreductase activity, acting on paired donors, with incorporation or reduction of molecular oxygen"/>
    <property type="evidence" value="ECO:0007669"/>
    <property type="project" value="InterPro"/>
</dbReference>
<dbReference type="Gene3D" id="1.10.630.10">
    <property type="entry name" value="Cytochrome P450"/>
    <property type="match status" value="1"/>
</dbReference>
<dbReference type="Proteomes" id="UP000516437">
    <property type="component" value="Chromosome 6"/>
</dbReference>
<dbReference type="GO" id="GO:0020037">
    <property type="term" value="F:heme binding"/>
    <property type="evidence" value="ECO:0007669"/>
    <property type="project" value="InterPro"/>
</dbReference>
<dbReference type="AlphaFoldDB" id="A0A6A1VIS6"/>
<reference evidence="1 2" key="1">
    <citation type="journal article" date="2019" name="Plant Biotechnol. J.">
        <title>The red bayberry genome and genetic basis of sex determination.</title>
        <authorList>
            <person name="Jia H.M."/>
            <person name="Jia H.J."/>
            <person name="Cai Q.L."/>
            <person name="Wang Y."/>
            <person name="Zhao H.B."/>
            <person name="Yang W.F."/>
            <person name="Wang G.Y."/>
            <person name="Li Y.H."/>
            <person name="Zhan D.L."/>
            <person name="Shen Y.T."/>
            <person name="Niu Q.F."/>
            <person name="Chang L."/>
            <person name="Qiu J."/>
            <person name="Zhao L."/>
            <person name="Xie H.B."/>
            <person name="Fu W.Y."/>
            <person name="Jin J."/>
            <person name="Li X.W."/>
            <person name="Jiao Y."/>
            <person name="Zhou C.C."/>
            <person name="Tu T."/>
            <person name="Chai C.Y."/>
            <person name="Gao J.L."/>
            <person name="Fan L.J."/>
            <person name="van de Weg E."/>
            <person name="Wang J.Y."/>
            <person name="Gao Z.S."/>
        </authorList>
    </citation>
    <scope>NUCLEOTIDE SEQUENCE [LARGE SCALE GENOMIC DNA]</scope>
    <source>
        <tissue evidence="1">Leaves</tissue>
    </source>
</reference>
<keyword evidence="2" id="KW-1185">Reference proteome</keyword>
<dbReference type="SUPFAM" id="SSF48264">
    <property type="entry name" value="Cytochrome P450"/>
    <property type="match status" value="1"/>
</dbReference>
<comment type="caution">
    <text evidence="1">The sequence shown here is derived from an EMBL/GenBank/DDBJ whole genome shotgun (WGS) entry which is preliminary data.</text>
</comment>
<organism evidence="1 2">
    <name type="scientific">Morella rubra</name>
    <name type="common">Chinese bayberry</name>
    <dbReference type="NCBI Taxonomy" id="262757"/>
    <lineage>
        <taxon>Eukaryota</taxon>
        <taxon>Viridiplantae</taxon>
        <taxon>Streptophyta</taxon>
        <taxon>Embryophyta</taxon>
        <taxon>Tracheophyta</taxon>
        <taxon>Spermatophyta</taxon>
        <taxon>Magnoliopsida</taxon>
        <taxon>eudicotyledons</taxon>
        <taxon>Gunneridae</taxon>
        <taxon>Pentapetalae</taxon>
        <taxon>rosids</taxon>
        <taxon>fabids</taxon>
        <taxon>Fagales</taxon>
        <taxon>Myricaceae</taxon>
        <taxon>Morella</taxon>
    </lineage>
</organism>
<evidence type="ECO:0000313" key="1">
    <source>
        <dbReference type="EMBL" id="KAB1210950.1"/>
    </source>
</evidence>
<sequence>MAILHKAPRRVASSLAPTSLAYFRDVGASSCIGGKEKSPSPKLPPGRKGWPIIGETLIYGKACLSGNPLEFIAERMSRYAPEVFRTSLFGEDFAVLCGAAGNNSCFQLPTRMSPRGGRAHLLKSCIFLLTWNLLKKSYSNYDPCFRNFSNRKLYNVTYL</sequence>
<proteinExistence type="predicted"/>
<dbReference type="GO" id="GO:0004497">
    <property type="term" value="F:monooxygenase activity"/>
    <property type="evidence" value="ECO:0007669"/>
    <property type="project" value="InterPro"/>
</dbReference>
<accession>A0A6A1VIS6</accession>
<dbReference type="GO" id="GO:0005506">
    <property type="term" value="F:iron ion binding"/>
    <property type="evidence" value="ECO:0007669"/>
    <property type="project" value="InterPro"/>
</dbReference>
<dbReference type="InterPro" id="IPR036396">
    <property type="entry name" value="Cyt_P450_sf"/>
</dbReference>
<gene>
    <name evidence="1" type="ORF">CJ030_MR6G019659</name>
</gene>